<dbReference type="InterPro" id="IPR052032">
    <property type="entry name" value="ATP-dep_AA_Ligase"/>
</dbReference>
<sequence length="369" mass="41140">MKKLAIIGASYLQLPLVKKAVEMGIETHCFAWAEGAVCKDYASYFYPISILDKEEILKICQQVQIDGITTIASDAAVPTVCFVAQSMGLLSNGYEDALVATDKYKMRRRFEEFGVSSPRFLIASEAYSAAHLRYPLIVKPTDRSGSRGVMKVENPEDLSEAVLRAQKEAFSKQAIIEEYVSGSEVSVEGISWKGKHYILAITDKVTTKEPYFVELEHHQPSLLSPEIQEKIKEQTYKSLSALNIHYGASHAELKITESGEVFVIEVGARMGGDFIGSDLVKLSTGYDFVRGVIEVALGTFEEPVSTFKKSSGVYFLCKETERILPLLQNSTSHQEIVESDISDTELRNIECSADRSGYFIYQSDKRFLV</sequence>
<evidence type="ECO:0000256" key="1">
    <source>
        <dbReference type="ARBA" id="ARBA00022598"/>
    </source>
</evidence>
<dbReference type="PROSITE" id="PS50975">
    <property type="entry name" value="ATP_GRASP"/>
    <property type="match status" value="1"/>
</dbReference>
<dbReference type="AlphaFoldDB" id="A0A1I1G4L4"/>
<dbReference type="GO" id="GO:0046872">
    <property type="term" value="F:metal ion binding"/>
    <property type="evidence" value="ECO:0007669"/>
    <property type="project" value="InterPro"/>
</dbReference>
<feature type="domain" description="ATP-grasp" evidence="5">
    <location>
        <begin position="107"/>
        <end position="297"/>
    </location>
</feature>
<dbReference type="GO" id="GO:0016874">
    <property type="term" value="F:ligase activity"/>
    <property type="evidence" value="ECO:0007669"/>
    <property type="project" value="UniProtKB-KW"/>
</dbReference>
<evidence type="ECO:0000256" key="2">
    <source>
        <dbReference type="ARBA" id="ARBA00022741"/>
    </source>
</evidence>
<keyword evidence="1" id="KW-0436">Ligase</keyword>
<gene>
    <name evidence="6" type="ORF">SAMN05421780_102449</name>
</gene>
<dbReference type="Gene3D" id="3.30.470.20">
    <property type="entry name" value="ATP-grasp fold, B domain"/>
    <property type="match status" value="1"/>
</dbReference>
<dbReference type="PANTHER" id="PTHR43585:SF2">
    <property type="entry name" value="ATP-GRASP ENZYME FSQD"/>
    <property type="match status" value="1"/>
</dbReference>
<dbReference type="PANTHER" id="PTHR43585">
    <property type="entry name" value="FUMIPYRROLE BIOSYNTHESIS PROTEIN C"/>
    <property type="match status" value="1"/>
</dbReference>
<reference evidence="6 7" key="1">
    <citation type="submission" date="2016-10" db="EMBL/GenBank/DDBJ databases">
        <authorList>
            <person name="de Groot N.N."/>
        </authorList>
    </citation>
    <scope>NUCLEOTIDE SEQUENCE [LARGE SCALE GENOMIC DNA]</scope>
    <source>
        <strain evidence="6 7">DSM 6793</strain>
    </source>
</reference>
<dbReference type="Gene3D" id="3.30.1490.20">
    <property type="entry name" value="ATP-grasp fold, A domain"/>
    <property type="match status" value="1"/>
</dbReference>
<dbReference type="GO" id="GO:0005524">
    <property type="term" value="F:ATP binding"/>
    <property type="evidence" value="ECO:0007669"/>
    <property type="project" value="UniProtKB-UniRule"/>
</dbReference>
<protein>
    <submittedName>
        <fullName evidence="6">Biotin carboxylase</fullName>
    </submittedName>
</protein>
<dbReference type="OrthoDB" id="9803907at2"/>
<dbReference type="Proteomes" id="UP000199514">
    <property type="component" value="Unassembled WGS sequence"/>
</dbReference>
<dbReference type="STRING" id="927664.SAMN05421780_102449"/>
<keyword evidence="7" id="KW-1185">Reference proteome</keyword>
<keyword evidence="2 4" id="KW-0547">Nucleotide-binding</keyword>
<accession>A0A1I1G4L4</accession>
<keyword evidence="3 4" id="KW-0067">ATP-binding</keyword>
<proteinExistence type="predicted"/>
<evidence type="ECO:0000313" key="6">
    <source>
        <dbReference type="EMBL" id="SFC06534.1"/>
    </source>
</evidence>
<evidence type="ECO:0000256" key="3">
    <source>
        <dbReference type="ARBA" id="ARBA00022840"/>
    </source>
</evidence>
<dbReference type="EMBL" id="FOLE01000002">
    <property type="protein sequence ID" value="SFC06534.1"/>
    <property type="molecule type" value="Genomic_DNA"/>
</dbReference>
<evidence type="ECO:0000313" key="7">
    <source>
        <dbReference type="Proteomes" id="UP000199514"/>
    </source>
</evidence>
<organism evidence="6 7">
    <name type="scientific">Flexibacter flexilis DSM 6793</name>
    <dbReference type="NCBI Taxonomy" id="927664"/>
    <lineage>
        <taxon>Bacteria</taxon>
        <taxon>Pseudomonadati</taxon>
        <taxon>Bacteroidota</taxon>
        <taxon>Cytophagia</taxon>
        <taxon>Cytophagales</taxon>
        <taxon>Flexibacteraceae</taxon>
        <taxon>Flexibacter</taxon>
    </lineage>
</organism>
<dbReference type="Gene3D" id="3.40.50.20">
    <property type="match status" value="1"/>
</dbReference>
<dbReference type="RefSeq" id="WP_091509258.1">
    <property type="nucleotide sequence ID" value="NZ_FOLE01000002.1"/>
</dbReference>
<dbReference type="SUPFAM" id="SSF56059">
    <property type="entry name" value="Glutathione synthetase ATP-binding domain-like"/>
    <property type="match status" value="1"/>
</dbReference>
<name>A0A1I1G4L4_9BACT</name>
<dbReference type="Pfam" id="PF13535">
    <property type="entry name" value="ATP-grasp_4"/>
    <property type="match status" value="1"/>
</dbReference>
<dbReference type="InterPro" id="IPR013815">
    <property type="entry name" value="ATP_grasp_subdomain_1"/>
</dbReference>
<evidence type="ECO:0000256" key="4">
    <source>
        <dbReference type="PROSITE-ProRule" id="PRU00409"/>
    </source>
</evidence>
<evidence type="ECO:0000259" key="5">
    <source>
        <dbReference type="PROSITE" id="PS50975"/>
    </source>
</evidence>
<dbReference type="InterPro" id="IPR011761">
    <property type="entry name" value="ATP-grasp"/>
</dbReference>